<feature type="transmembrane region" description="Helical" evidence="1">
    <location>
        <begin position="104"/>
        <end position="125"/>
    </location>
</feature>
<keyword evidence="4" id="KW-1185">Reference proteome</keyword>
<evidence type="ECO:0000313" key="2">
    <source>
        <dbReference type="EMBL" id="OMD51730.1"/>
    </source>
</evidence>
<evidence type="ECO:0000256" key="1">
    <source>
        <dbReference type="SAM" id="Phobius"/>
    </source>
</evidence>
<gene>
    <name evidence="2" type="ORF">BSK51_14145</name>
    <name evidence="3" type="ORF">BSK65_01455</name>
</gene>
<evidence type="ECO:0000313" key="5">
    <source>
        <dbReference type="Proteomes" id="UP000187425"/>
    </source>
</evidence>
<protein>
    <submittedName>
        <fullName evidence="3">Uncharacterized protein</fullName>
    </submittedName>
</protein>
<evidence type="ECO:0000313" key="4">
    <source>
        <dbReference type="Proteomes" id="UP000187313"/>
    </source>
</evidence>
<feature type="transmembrane region" description="Helical" evidence="1">
    <location>
        <begin position="70"/>
        <end position="92"/>
    </location>
</feature>
<evidence type="ECO:0000313" key="3">
    <source>
        <dbReference type="EMBL" id="OME74907.1"/>
    </source>
</evidence>
<accession>A0A1R0ZQF0</accession>
<keyword evidence="1" id="KW-0472">Membrane</keyword>
<dbReference type="AlphaFoldDB" id="A0A1R0ZQF0"/>
<name>A0A1R0ZQF0_9BACL</name>
<dbReference type="EMBL" id="MPTD01000008">
    <property type="protein sequence ID" value="OMD51730.1"/>
    <property type="molecule type" value="Genomic_DNA"/>
</dbReference>
<organism evidence="3 5">
    <name type="scientific">Paenibacillus odorifer</name>
    <dbReference type="NCBI Taxonomy" id="189426"/>
    <lineage>
        <taxon>Bacteria</taxon>
        <taxon>Bacillati</taxon>
        <taxon>Bacillota</taxon>
        <taxon>Bacilli</taxon>
        <taxon>Bacillales</taxon>
        <taxon>Paenibacillaceae</taxon>
        <taxon>Paenibacillus</taxon>
    </lineage>
</organism>
<sequence length="129" mass="14990">MLWFVSMILFTLATFGLELWEGNKISTTEYYGFQNIGFVFIFLAFLFSAVLYPIIIFPFSWVVRMIANPLISHIMILLLSGIGGYVFFYKAYDERFIQEYHLNSSIAIILFGIAGSIYVLVDYYLDQRS</sequence>
<dbReference type="EMBL" id="MPTW01000001">
    <property type="protein sequence ID" value="OME74907.1"/>
    <property type="molecule type" value="Genomic_DNA"/>
</dbReference>
<proteinExistence type="predicted"/>
<keyword evidence="1" id="KW-1133">Transmembrane helix</keyword>
<feature type="transmembrane region" description="Helical" evidence="1">
    <location>
        <begin position="40"/>
        <end position="63"/>
    </location>
</feature>
<dbReference type="Proteomes" id="UP000187313">
    <property type="component" value="Unassembled WGS sequence"/>
</dbReference>
<reference evidence="3 5" key="1">
    <citation type="submission" date="2016-11" db="EMBL/GenBank/DDBJ databases">
        <title>Paenibacillus species isolates.</title>
        <authorList>
            <person name="Beno S.M."/>
        </authorList>
    </citation>
    <scope>NUCLEOTIDE SEQUENCE [LARGE SCALE GENOMIC DNA]</scope>
    <source>
        <strain evidence="3 5">FSL H7-0443</strain>
        <strain evidence="2 4">FSL R5-0923</strain>
    </source>
</reference>
<comment type="caution">
    <text evidence="3">The sequence shown here is derived from an EMBL/GenBank/DDBJ whole genome shotgun (WGS) entry which is preliminary data.</text>
</comment>
<dbReference type="Proteomes" id="UP000187425">
    <property type="component" value="Unassembled WGS sequence"/>
</dbReference>
<keyword evidence="1" id="KW-0812">Transmembrane</keyword>